<evidence type="ECO:0000256" key="2">
    <source>
        <dbReference type="ARBA" id="ARBA00022741"/>
    </source>
</evidence>
<feature type="compositionally biased region" description="Basic and acidic residues" evidence="7">
    <location>
        <begin position="1085"/>
        <end position="1096"/>
    </location>
</feature>
<evidence type="ECO:0000259" key="9">
    <source>
        <dbReference type="PROSITE" id="PS51194"/>
    </source>
</evidence>
<keyword evidence="5" id="KW-0175">Coiled coil</keyword>
<evidence type="ECO:0000256" key="7">
    <source>
        <dbReference type="SAM" id="MobiDB-lite"/>
    </source>
</evidence>
<dbReference type="PANTHER" id="PTHR45623:SF28">
    <property type="entry name" value="PROTEIN CHROMATIN REMODELING 4"/>
    <property type="match status" value="1"/>
</dbReference>
<protein>
    <recommendedName>
        <fullName evidence="12">Protein CHROMATIN REMODELING 4</fullName>
    </recommendedName>
</protein>
<dbReference type="GO" id="GO:0003677">
    <property type="term" value="F:DNA binding"/>
    <property type="evidence" value="ECO:0007669"/>
    <property type="project" value="TreeGrafter"/>
</dbReference>
<dbReference type="PROSITE" id="PS51194">
    <property type="entry name" value="HELICASE_CTER"/>
    <property type="match status" value="1"/>
</dbReference>
<keyword evidence="6" id="KW-0539">Nucleus</keyword>
<feature type="compositionally biased region" description="Basic and acidic residues" evidence="7">
    <location>
        <begin position="1175"/>
        <end position="1193"/>
    </location>
</feature>
<dbReference type="Pfam" id="PF00176">
    <property type="entry name" value="SNF2-rel_dom"/>
    <property type="match status" value="1"/>
</dbReference>
<feature type="region of interest" description="Disordered" evidence="7">
    <location>
        <begin position="583"/>
        <end position="602"/>
    </location>
</feature>
<dbReference type="InterPro" id="IPR001650">
    <property type="entry name" value="Helicase_C-like"/>
</dbReference>
<dbReference type="GO" id="GO:0016887">
    <property type="term" value="F:ATP hydrolysis activity"/>
    <property type="evidence" value="ECO:0007669"/>
    <property type="project" value="TreeGrafter"/>
</dbReference>
<feature type="domain" description="Myb-like" evidence="8">
    <location>
        <begin position="764"/>
        <end position="816"/>
    </location>
</feature>
<dbReference type="InterPro" id="IPR027417">
    <property type="entry name" value="P-loop_NTPase"/>
</dbReference>
<dbReference type="GO" id="GO:0042393">
    <property type="term" value="F:histone binding"/>
    <property type="evidence" value="ECO:0007669"/>
    <property type="project" value="TreeGrafter"/>
</dbReference>
<evidence type="ECO:0000256" key="1">
    <source>
        <dbReference type="ARBA" id="ARBA00009687"/>
    </source>
</evidence>
<dbReference type="CDD" id="cd18793">
    <property type="entry name" value="SF2_C_SNF"/>
    <property type="match status" value="1"/>
</dbReference>
<feature type="domain" description="Helicase C-terminal" evidence="9">
    <location>
        <begin position="99"/>
        <end position="251"/>
    </location>
</feature>
<dbReference type="GO" id="GO:0000785">
    <property type="term" value="C:chromatin"/>
    <property type="evidence" value="ECO:0007669"/>
    <property type="project" value="TreeGrafter"/>
</dbReference>
<feature type="compositionally biased region" description="Basic and acidic residues" evidence="7">
    <location>
        <begin position="591"/>
        <end position="602"/>
    </location>
</feature>
<dbReference type="SUPFAM" id="SSF52540">
    <property type="entry name" value="P-loop containing nucleoside triphosphate hydrolases"/>
    <property type="match status" value="1"/>
</dbReference>
<organism evidence="10 11">
    <name type="scientific">Eleusine coracana subsp. coracana</name>
    <dbReference type="NCBI Taxonomy" id="191504"/>
    <lineage>
        <taxon>Eukaryota</taxon>
        <taxon>Viridiplantae</taxon>
        <taxon>Streptophyta</taxon>
        <taxon>Embryophyta</taxon>
        <taxon>Tracheophyta</taxon>
        <taxon>Spermatophyta</taxon>
        <taxon>Magnoliopsida</taxon>
        <taxon>Liliopsida</taxon>
        <taxon>Poales</taxon>
        <taxon>Poaceae</taxon>
        <taxon>PACMAD clade</taxon>
        <taxon>Chloridoideae</taxon>
        <taxon>Cynodonteae</taxon>
        <taxon>Eleusininae</taxon>
        <taxon>Eleusine</taxon>
    </lineage>
</organism>
<dbReference type="SUPFAM" id="SSF46689">
    <property type="entry name" value="Homeodomain-like"/>
    <property type="match status" value="1"/>
</dbReference>
<feature type="compositionally biased region" description="Polar residues" evidence="7">
    <location>
        <begin position="485"/>
        <end position="504"/>
    </location>
</feature>
<proteinExistence type="inferred from homology"/>
<evidence type="ECO:0000313" key="11">
    <source>
        <dbReference type="Proteomes" id="UP001054889"/>
    </source>
</evidence>
<reference evidence="10" key="1">
    <citation type="journal article" date="2018" name="DNA Res.">
        <title>Multiple hybrid de novo genome assembly of finger millet, an orphan allotetraploid crop.</title>
        <authorList>
            <person name="Hatakeyama M."/>
            <person name="Aluri S."/>
            <person name="Balachadran M.T."/>
            <person name="Sivarajan S.R."/>
            <person name="Patrignani A."/>
            <person name="Gruter S."/>
            <person name="Poveda L."/>
            <person name="Shimizu-Inatsugi R."/>
            <person name="Baeten J."/>
            <person name="Francoijs K.J."/>
            <person name="Nataraja K.N."/>
            <person name="Reddy Y.A.N."/>
            <person name="Phadnis S."/>
            <person name="Ravikumar R.L."/>
            <person name="Schlapbach R."/>
            <person name="Sreeman S.M."/>
            <person name="Shimizu K.K."/>
        </authorList>
    </citation>
    <scope>NUCLEOTIDE SEQUENCE</scope>
</reference>
<feature type="compositionally biased region" description="Polar residues" evidence="7">
    <location>
        <begin position="1068"/>
        <end position="1082"/>
    </location>
</feature>
<feature type="region of interest" description="Disordered" evidence="7">
    <location>
        <begin position="1068"/>
        <end position="1227"/>
    </location>
</feature>
<dbReference type="InterPro" id="IPR001005">
    <property type="entry name" value="SANT/Myb"/>
</dbReference>
<feature type="compositionally biased region" description="Low complexity" evidence="7">
    <location>
        <begin position="1017"/>
        <end position="1027"/>
    </location>
</feature>
<evidence type="ECO:0000256" key="6">
    <source>
        <dbReference type="ARBA" id="ARBA00023242"/>
    </source>
</evidence>
<feature type="region of interest" description="Disordered" evidence="7">
    <location>
        <begin position="484"/>
        <end position="531"/>
    </location>
</feature>
<dbReference type="Gene3D" id="1.10.10.60">
    <property type="entry name" value="Homeodomain-like"/>
    <property type="match status" value="1"/>
</dbReference>
<keyword evidence="11" id="KW-1185">Reference proteome</keyword>
<evidence type="ECO:0008006" key="12">
    <source>
        <dbReference type="Google" id="ProtNLM"/>
    </source>
</evidence>
<feature type="region of interest" description="Disordered" evidence="7">
    <location>
        <begin position="1000"/>
        <end position="1048"/>
    </location>
</feature>
<dbReference type="Gene3D" id="3.40.50.300">
    <property type="entry name" value="P-loop containing nucleotide triphosphate hydrolases"/>
    <property type="match status" value="1"/>
</dbReference>
<feature type="compositionally biased region" description="Basic and acidic residues" evidence="7">
    <location>
        <begin position="1152"/>
        <end position="1166"/>
    </location>
</feature>
<dbReference type="InterPro" id="IPR000330">
    <property type="entry name" value="SNF2_N"/>
</dbReference>
<evidence type="ECO:0000256" key="4">
    <source>
        <dbReference type="ARBA" id="ARBA00022840"/>
    </source>
</evidence>
<evidence type="ECO:0000256" key="5">
    <source>
        <dbReference type="ARBA" id="ARBA00023054"/>
    </source>
</evidence>
<reference evidence="10" key="2">
    <citation type="submission" date="2021-12" db="EMBL/GenBank/DDBJ databases">
        <title>Resequencing data analysis of finger millet.</title>
        <authorList>
            <person name="Hatakeyama M."/>
            <person name="Aluri S."/>
            <person name="Balachadran M.T."/>
            <person name="Sivarajan S.R."/>
            <person name="Poveda L."/>
            <person name="Shimizu-Inatsugi R."/>
            <person name="Schlapbach R."/>
            <person name="Sreeman S.M."/>
            <person name="Shimizu K.K."/>
        </authorList>
    </citation>
    <scope>NUCLEOTIDE SEQUENCE</scope>
</reference>
<dbReference type="GO" id="GO:0005634">
    <property type="term" value="C:nucleus"/>
    <property type="evidence" value="ECO:0007669"/>
    <property type="project" value="TreeGrafter"/>
</dbReference>
<feature type="compositionally biased region" description="Acidic residues" evidence="7">
    <location>
        <begin position="1213"/>
        <end position="1227"/>
    </location>
</feature>
<dbReference type="EMBL" id="BQKI01000014">
    <property type="protein sequence ID" value="GJN07386.1"/>
    <property type="molecule type" value="Genomic_DNA"/>
</dbReference>
<dbReference type="PANTHER" id="PTHR45623">
    <property type="entry name" value="CHROMODOMAIN-HELICASE-DNA-BINDING PROTEIN 3-RELATED-RELATED"/>
    <property type="match status" value="1"/>
</dbReference>
<evidence type="ECO:0000256" key="3">
    <source>
        <dbReference type="ARBA" id="ARBA00022801"/>
    </source>
</evidence>
<sequence>MLRRLKKDAMQNIPPKTERTVPVELTSIQAEYYRAMLTKNYQVLHNIGKGGAHQSLLNIVMQLRKVCNHPYLIPGTEPESGSPEFLHEMRIKASAKLTLLHSMLKILHKDGHRVLIFSQMTKLLDILEDYLTWEFGPKTFERVDGSVSVAERQAAIARFNQDKTRFVFLLSTRSCGLGINLATADTVIIYDSDFNPHADIQAMNRAHRIGQSNRLLVYRLVVHASVEERILQLAKKKLMLDQLFVNKSESQKEVEDIIRWGTEELFRNSDNVNGKDSNEASGAIADVDFKHRRRTGGLGDVYEDKCVGSSTRFVWDENAIMKLLDRSDLPSTVAESTDADLDNDMLGTVKSIDWNDELNDDPGTEDILDMDNDGCDQASEPKQGATTRVEENEWDKLLRVRYPAKPHLHEICHDSDEGDEPKREYTVAGLALKEKYGRLRARQKERIAQRHTITTYADDKLGELMRSYNPIADGPENPLVIVEEPNSSQPSGAKLFSESTAEMKQSSKRSKRYAEVPQDNYSSKHHSKATDVLNPGAQHHLLPVLGLYAPNADQMNVYKNMSCGSSMKEQKRASGDVANKLMSTPAADQSSEQRDEPESALDKATFRGASEEALRRLNNMIPDSYFPFNPIPPISGKGGDLIENSGPSMTSFQGKLGLPSFDVEGKIPLKHMKSIPDIFPNLSLGANKDCVRNSVPELPNDSLLPNFMADISGTSKQKSLMSGLLPGLGLNPVQPLHSAMPENHKKVLNNIMMRAQYASSKFLKKRSKLDYWSEDELDALWIGVRRHGRGNWDAMLRDPKLKFLNNRTTEELASRWILEEQKIIEEPIKGNSSIQQSEIGSTSRENILLHGVSDGQINMFHEMQRRMMLGKQPIEMNLNRTNNSLLESSNDFGSSKSNKLPHWLQEAVRTPPSKPPECELPATISAIAQSVCLLFGEQEPAIPPFLTPGPRLSRPKDPRITSMKRRLCKVQQHTSQVDHSKTVSSQCDGYTTTLTPPCTEVSPVSPAVNGSHDGTPSLNLNSRSSSSAGSHEQDELHPAVEESHQTVEGQGAIAATCVSEPEVPVCQRTGSSLVDSMASRSYESPAKDTTDSDSQRDTLPGSDNSAPAVSALPIFDDAPETSSRAAAISVDEGMKQENLLDNEGSTGNQEDQMEKPAPIEERRDSGLMEQLAPLESRDSLAPREESRDSETTEKPATLDNKDSDALLSVSAEVVDEDKTEEISSDEN</sequence>
<dbReference type="Proteomes" id="UP001054889">
    <property type="component" value="Unassembled WGS sequence"/>
</dbReference>
<accession>A0AAV5DAR7</accession>
<keyword evidence="2" id="KW-0547">Nucleotide-binding</keyword>
<dbReference type="SMART" id="SM00490">
    <property type="entry name" value="HELICc"/>
    <property type="match status" value="1"/>
</dbReference>
<dbReference type="GO" id="GO:0003682">
    <property type="term" value="F:chromatin binding"/>
    <property type="evidence" value="ECO:0007669"/>
    <property type="project" value="TreeGrafter"/>
</dbReference>
<dbReference type="FunFam" id="3.40.50.300:FF:000607">
    <property type="entry name" value="chromodomain-helicase-DNA-binding protein 1-like isoform X1"/>
    <property type="match status" value="1"/>
</dbReference>
<gene>
    <name evidence="10" type="primary">ga25214</name>
    <name evidence="10" type="ORF">PR202_ga25214</name>
</gene>
<dbReference type="AlphaFoldDB" id="A0AAV5DAR7"/>
<keyword evidence="3" id="KW-0378">Hydrolase</keyword>
<evidence type="ECO:0000313" key="10">
    <source>
        <dbReference type="EMBL" id="GJN07386.1"/>
    </source>
</evidence>
<dbReference type="GO" id="GO:0005524">
    <property type="term" value="F:ATP binding"/>
    <property type="evidence" value="ECO:0007669"/>
    <property type="project" value="UniProtKB-KW"/>
</dbReference>
<keyword evidence="4" id="KW-0067">ATP-binding</keyword>
<name>A0AAV5DAR7_ELECO</name>
<dbReference type="CDD" id="cd11660">
    <property type="entry name" value="SANT_TRF"/>
    <property type="match status" value="1"/>
</dbReference>
<dbReference type="PROSITE" id="PS50090">
    <property type="entry name" value="MYB_LIKE"/>
    <property type="match status" value="1"/>
</dbReference>
<comment type="similarity">
    <text evidence="1">Belongs to the SNF2/RAD54 helicase family. ISWI subfamily.</text>
</comment>
<feature type="compositionally biased region" description="Basic and acidic residues" evidence="7">
    <location>
        <begin position="1031"/>
        <end position="1045"/>
    </location>
</feature>
<dbReference type="InterPro" id="IPR009057">
    <property type="entry name" value="Homeodomain-like_sf"/>
</dbReference>
<dbReference type="GO" id="GO:0140658">
    <property type="term" value="F:ATP-dependent chromatin remodeler activity"/>
    <property type="evidence" value="ECO:0007669"/>
    <property type="project" value="TreeGrafter"/>
</dbReference>
<dbReference type="Pfam" id="PF00271">
    <property type="entry name" value="Helicase_C"/>
    <property type="match status" value="1"/>
</dbReference>
<dbReference type="InterPro" id="IPR049730">
    <property type="entry name" value="SNF2/RAD54-like_C"/>
</dbReference>
<evidence type="ECO:0000259" key="8">
    <source>
        <dbReference type="PROSITE" id="PS50090"/>
    </source>
</evidence>
<comment type="caution">
    <text evidence="10">The sequence shown here is derived from an EMBL/GenBank/DDBJ whole genome shotgun (WGS) entry which is preliminary data.</text>
</comment>